<evidence type="ECO:0000259" key="11">
    <source>
        <dbReference type="Pfam" id="PF26002"/>
    </source>
</evidence>
<comment type="similarity">
    <text evidence="2 9">Belongs to the membrane fusion protein (MFP) (TC 8.A.1) family.</text>
</comment>
<feature type="domain" description="AprE-like long alpha-helical hairpin" evidence="10">
    <location>
        <begin position="166"/>
        <end position="307"/>
    </location>
</feature>
<evidence type="ECO:0000256" key="7">
    <source>
        <dbReference type="ARBA" id="ARBA00022989"/>
    </source>
</evidence>
<feature type="transmembrane region" description="Helical" evidence="9">
    <location>
        <begin position="50"/>
        <end position="68"/>
    </location>
</feature>
<evidence type="ECO:0000256" key="3">
    <source>
        <dbReference type="ARBA" id="ARBA00022448"/>
    </source>
</evidence>
<keyword evidence="6 9" id="KW-0812">Transmembrane</keyword>
<dbReference type="PANTHER" id="PTHR30386">
    <property type="entry name" value="MEMBRANE FUSION SUBUNIT OF EMRAB-TOLC MULTIDRUG EFFLUX PUMP"/>
    <property type="match status" value="1"/>
</dbReference>
<name>A0A0J9D221_SPHYA</name>
<keyword evidence="5 9" id="KW-0997">Cell inner membrane</keyword>
<sequence length="463" mass="50090">MGAQGIWATGRQAWRDERARARTLVRSEEVDFLPAAIEIVERPVSPTARYTAWVLMLGLAVALLWLIFGQIDVVASAPGQLIPADNVKLIQPADAGVVRSILVRDSQSVHAGQALIELDPTMSSADAIQARRALEAAELDAARGRAMLSSLDGHGLRFVPPPGTSPEMTELQIALARAQLEGIMGETGAHDADRQAASATYAEATLSATKLAETLPLVDEQIEANQKLLAKGYVSKLRVIEMRRQRLGLARDRQIALETAAKARAQMAQASASRTQSVGTSRARILEDLTKAEVEARLRREEMVKASRRSALQRLVSPIDGTAAQLSVHTVGGVVEVGKPLMLIVPARGQLVATVKIFNKDIGFVRAGQDVGVKLAAFPFTRHGVVEGRIESISTDAVEDEKLGLVYTARITMDRQWHTRDGRFVQLVPGMEVTADIRTGLRSVGSYLLSPLQAMGEEAGRER</sequence>
<accession>A0A0J9D221</accession>
<organism evidence="12 13">
    <name type="scientific">Sphingobium yanoikuyae</name>
    <name type="common">Sphingomonas yanoikuyae</name>
    <dbReference type="NCBI Taxonomy" id="13690"/>
    <lineage>
        <taxon>Bacteria</taxon>
        <taxon>Pseudomonadati</taxon>
        <taxon>Pseudomonadota</taxon>
        <taxon>Alphaproteobacteria</taxon>
        <taxon>Sphingomonadales</taxon>
        <taxon>Sphingomonadaceae</taxon>
        <taxon>Sphingobium</taxon>
    </lineage>
</organism>
<evidence type="ECO:0000256" key="1">
    <source>
        <dbReference type="ARBA" id="ARBA00004377"/>
    </source>
</evidence>
<keyword evidence="7 9" id="KW-1133">Transmembrane helix</keyword>
<dbReference type="GO" id="GO:0015031">
    <property type="term" value="P:protein transport"/>
    <property type="evidence" value="ECO:0007669"/>
    <property type="project" value="InterPro"/>
</dbReference>
<protein>
    <recommendedName>
        <fullName evidence="9">Membrane fusion protein (MFP) family protein</fullName>
    </recommendedName>
</protein>
<feature type="domain" description="AprE-like beta-barrel" evidence="11">
    <location>
        <begin position="351"/>
        <end position="440"/>
    </location>
</feature>
<dbReference type="SUPFAM" id="SSF111369">
    <property type="entry name" value="HlyD-like secretion proteins"/>
    <property type="match status" value="1"/>
</dbReference>
<dbReference type="Pfam" id="PF26002">
    <property type="entry name" value="Beta-barrel_AprE"/>
    <property type="match status" value="1"/>
</dbReference>
<comment type="subcellular location">
    <subcellularLocation>
        <location evidence="1 9">Cell inner membrane</location>
        <topology evidence="1 9">Single-pass membrane protein</topology>
    </subcellularLocation>
</comment>
<dbReference type="InterPro" id="IPR050739">
    <property type="entry name" value="MFP"/>
</dbReference>
<dbReference type="GO" id="GO:0005886">
    <property type="term" value="C:plasma membrane"/>
    <property type="evidence" value="ECO:0007669"/>
    <property type="project" value="UniProtKB-SubCell"/>
</dbReference>
<dbReference type="InterPro" id="IPR009000">
    <property type="entry name" value="Transl_B-barrel_sf"/>
</dbReference>
<dbReference type="Proteomes" id="UP000037029">
    <property type="component" value="Chromosome"/>
</dbReference>
<evidence type="ECO:0000256" key="2">
    <source>
        <dbReference type="ARBA" id="ARBA00009477"/>
    </source>
</evidence>
<dbReference type="InterPro" id="IPR058781">
    <property type="entry name" value="HH_AprE-like"/>
</dbReference>
<gene>
    <name evidence="12" type="ORF">BV87_20715</name>
</gene>
<evidence type="ECO:0000259" key="10">
    <source>
        <dbReference type="Pfam" id="PF25994"/>
    </source>
</evidence>
<evidence type="ECO:0000256" key="8">
    <source>
        <dbReference type="ARBA" id="ARBA00023136"/>
    </source>
</evidence>
<dbReference type="NCBIfam" id="TIGR01843">
    <property type="entry name" value="type_I_hlyD"/>
    <property type="match status" value="1"/>
</dbReference>
<dbReference type="Gene3D" id="2.40.50.100">
    <property type="match status" value="1"/>
</dbReference>
<evidence type="ECO:0000256" key="9">
    <source>
        <dbReference type="RuleBase" id="RU365093"/>
    </source>
</evidence>
<keyword evidence="3 9" id="KW-0813">Transport</keyword>
<dbReference type="Pfam" id="PF25994">
    <property type="entry name" value="HH_AprE"/>
    <property type="match status" value="1"/>
</dbReference>
<keyword evidence="8 9" id="KW-0472">Membrane</keyword>
<evidence type="ECO:0000256" key="6">
    <source>
        <dbReference type="ARBA" id="ARBA00022692"/>
    </source>
</evidence>
<evidence type="ECO:0000256" key="4">
    <source>
        <dbReference type="ARBA" id="ARBA00022475"/>
    </source>
</evidence>
<dbReference type="AlphaFoldDB" id="A0A0J9D221"/>
<evidence type="ECO:0000313" key="12">
    <source>
        <dbReference type="EMBL" id="ATP20560.1"/>
    </source>
</evidence>
<proteinExistence type="inferred from homology"/>
<dbReference type="EMBL" id="CP020925">
    <property type="protein sequence ID" value="ATP20560.1"/>
    <property type="molecule type" value="Genomic_DNA"/>
</dbReference>
<dbReference type="RefSeq" id="WP_048937492.1">
    <property type="nucleotide sequence ID" value="NZ_CP020925.1"/>
</dbReference>
<keyword evidence="4 9" id="KW-1003">Cell membrane</keyword>
<dbReference type="InterPro" id="IPR010129">
    <property type="entry name" value="T1SS_HlyD"/>
</dbReference>
<evidence type="ECO:0000313" key="13">
    <source>
        <dbReference type="Proteomes" id="UP000037029"/>
    </source>
</evidence>
<dbReference type="PRINTS" id="PR01490">
    <property type="entry name" value="RTXTOXIND"/>
</dbReference>
<evidence type="ECO:0000256" key="5">
    <source>
        <dbReference type="ARBA" id="ARBA00022519"/>
    </source>
</evidence>
<dbReference type="InterPro" id="IPR058982">
    <property type="entry name" value="Beta-barrel_AprE"/>
</dbReference>
<dbReference type="PANTHER" id="PTHR30386:SF27">
    <property type="entry name" value="MEMBRANE FUSION PROTEIN (MFP) FAMILY PROTEIN"/>
    <property type="match status" value="1"/>
</dbReference>
<reference evidence="12 13" key="1">
    <citation type="submission" date="2017-04" db="EMBL/GenBank/DDBJ databases">
        <title>Characterization, genome and methylation analysis of a phthalic acid esters degrading strain Sphingobium yanoikuyae SHJ.</title>
        <authorList>
            <person name="Feng L."/>
        </authorList>
    </citation>
    <scope>NUCLEOTIDE SEQUENCE [LARGE SCALE GENOMIC DNA]</scope>
    <source>
        <strain evidence="12 13">SHJ</strain>
    </source>
</reference>
<dbReference type="Gene3D" id="2.40.30.170">
    <property type="match status" value="1"/>
</dbReference>
<dbReference type="SUPFAM" id="SSF50447">
    <property type="entry name" value="Translation proteins"/>
    <property type="match status" value="1"/>
</dbReference>